<dbReference type="Gramene" id="Pp3c5_9540V3.4">
    <property type="protein sequence ID" value="Pp3c5_9540V3.4"/>
    <property type="gene ID" value="Pp3c5_9540"/>
</dbReference>
<dbReference type="EnsemblPlants" id="Pp3c5_9540V3.1">
    <property type="protein sequence ID" value="Pp3c5_9540V3.1"/>
    <property type="gene ID" value="Pp3c5_9540"/>
</dbReference>
<organism evidence="12">
    <name type="scientific">Physcomitrium patens</name>
    <name type="common">Spreading-leaved earth moss</name>
    <name type="synonym">Physcomitrella patens</name>
    <dbReference type="NCBI Taxonomy" id="3218"/>
    <lineage>
        <taxon>Eukaryota</taxon>
        <taxon>Viridiplantae</taxon>
        <taxon>Streptophyta</taxon>
        <taxon>Embryophyta</taxon>
        <taxon>Bryophyta</taxon>
        <taxon>Bryophytina</taxon>
        <taxon>Bryopsida</taxon>
        <taxon>Funariidae</taxon>
        <taxon>Funariales</taxon>
        <taxon>Funariaceae</taxon>
        <taxon>Physcomitrium</taxon>
    </lineage>
</organism>
<name>A0A2K1KJ16_PHYPA</name>
<comment type="catalytic activity">
    <reaction evidence="1 9">
        <text>Endohydrolysis of (1-&gt;4)-beta-D-glucosidic linkages in cellulose, lichenin and cereal beta-D-glucans.</text>
        <dbReference type="EC" id="3.2.1.4"/>
    </reaction>
</comment>
<keyword evidence="5 8" id="KW-0119">Carbohydrate metabolism</keyword>
<evidence type="ECO:0000256" key="7">
    <source>
        <dbReference type="ARBA" id="ARBA00023326"/>
    </source>
</evidence>
<feature type="transmembrane region" description="Helical" evidence="10">
    <location>
        <begin position="94"/>
        <end position="113"/>
    </location>
</feature>
<dbReference type="RefSeq" id="XP_024375009.1">
    <property type="nucleotide sequence ID" value="XM_024519241.2"/>
</dbReference>
<comment type="similarity">
    <text evidence="2 8 9">Belongs to the glycosyl hydrolase 9 (cellulase E) family.</text>
</comment>
<reference evidence="12 14" key="1">
    <citation type="journal article" date="2008" name="Science">
        <title>The Physcomitrella genome reveals evolutionary insights into the conquest of land by plants.</title>
        <authorList>
            <person name="Rensing S."/>
            <person name="Lang D."/>
            <person name="Zimmer A."/>
            <person name="Terry A."/>
            <person name="Salamov A."/>
            <person name="Shapiro H."/>
            <person name="Nishiyama T."/>
            <person name="Perroud P.-F."/>
            <person name="Lindquist E."/>
            <person name="Kamisugi Y."/>
            <person name="Tanahashi T."/>
            <person name="Sakakibara K."/>
            <person name="Fujita T."/>
            <person name="Oishi K."/>
            <person name="Shin-I T."/>
            <person name="Kuroki Y."/>
            <person name="Toyoda A."/>
            <person name="Suzuki Y."/>
            <person name="Hashimoto A."/>
            <person name="Yamaguchi K."/>
            <person name="Sugano A."/>
            <person name="Kohara Y."/>
            <person name="Fujiyama A."/>
            <person name="Anterola A."/>
            <person name="Aoki S."/>
            <person name="Ashton N."/>
            <person name="Barbazuk W.B."/>
            <person name="Barker E."/>
            <person name="Bennetzen J."/>
            <person name="Bezanilla M."/>
            <person name="Blankenship R."/>
            <person name="Cho S.H."/>
            <person name="Dutcher S."/>
            <person name="Estelle M."/>
            <person name="Fawcett J.A."/>
            <person name="Gundlach H."/>
            <person name="Hanada K."/>
            <person name="Heyl A."/>
            <person name="Hicks K.A."/>
            <person name="Hugh J."/>
            <person name="Lohr M."/>
            <person name="Mayer K."/>
            <person name="Melkozernov A."/>
            <person name="Murata T."/>
            <person name="Nelson D."/>
            <person name="Pils B."/>
            <person name="Prigge M."/>
            <person name="Reiss B."/>
            <person name="Renner T."/>
            <person name="Rombauts S."/>
            <person name="Rushton P."/>
            <person name="Sanderfoot A."/>
            <person name="Schween G."/>
            <person name="Shiu S.-H."/>
            <person name="Stueber K."/>
            <person name="Theodoulou F.L."/>
            <person name="Tu H."/>
            <person name="Van de Peer Y."/>
            <person name="Verrier P.J."/>
            <person name="Waters E."/>
            <person name="Wood A."/>
            <person name="Yang L."/>
            <person name="Cove D."/>
            <person name="Cuming A."/>
            <person name="Hasebe M."/>
            <person name="Lucas S."/>
            <person name="Mishler D.B."/>
            <person name="Reski R."/>
            <person name="Grigoriev I."/>
            <person name="Quatrano R.S."/>
            <person name="Boore J.L."/>
        </authorList>
    </citation>
    <scope>NUCLEOTIDE SEQUENCE [LARGE SCALE GENOMIC DNA]</scope>
    <source>
        <strain evidence="13 14">cv. Gransden 2004</strain>
    </source>
</reference>
<evidence type="ECO:0000256" key="4">
    <source>
        <dbReference type="ARBA" id="ARBA00023001"/>
    </source>
</evidence>
<sequence>MFNQQYRRPGSMEMSRKYWGSSLGTSTDFDYDEPSVQSLCDLERTRSLEGAVPRPMLDETQQSWLLEPKVEKKEPTVDLGCVSVTRRFFRWMNCIFWGIVVIIALALIIWKFGPKHGHSPPKPDNYTIALSKALSFFDIQKSGALPVNDRQRRFKWRRSSALLDGQAAQPGSPAVKLAGGFYDGGNTIKFGFPGAYAMTMLSWSVIEYKAKFEASGEFDHARELIKWGTDYILKTFNNTEVDKIICQVGIGGGPRPNDLYCWERPEDLDFFKDTRRSAISVNSGSDLAAEMAAALSAASIVFRDDPKYSQGLVNAAKALYAFAKLKPGSFVQNLPGPERAIYNATSFNDELIWGSTWLYFATGNTTYLGDATIRSIENSNRKRGYTFGVFDWDNKLVGAQLLLTRLRILQGPGYPYEQTLKQYNNETNLVMCAYLPQFRTWNRTKGGMILFNPNATQHLPTAVNAAFLATLYADYLKAADVPVLECGPNWYSPEVLRNFSRSQVDYALGKNPLKTSYVVGYSEKYPLQPRHRAASIPDDGKSYSCEQGWQWRDRNFPNPHVLQGALVGGPDILDRFTDLRKNYIQNEPTIANNAGLVGALVALSTMPTGTQEHIDPHSIFSAIPVYVPSPPPPVVPWEP</sequence>
<dbReference type="InterPro" id="IPR008928">
    <property type="entry name" value="6-hairpin_glycosidase_sf"/>
</dbReference>
<dbReference type="EnsemblPlants" id="Pp3c5_9540V3.3">
    <property type="protein sequence ID" value="Pp3c5_9540V3.3"/>
    <property type="gene ID" value="Pp3c5_9540"/>
</dbReference>
<dbReference type="GeneID" id="112282068"/>
<keyword evidence="7 8" id="KW-0624">Polysaccharide degradation</keyword>
<dbReference type="Pfam" id="PF00759">
    <property type="entry name" value="Glyco_hydro_9"/>
    <property type="match status" value="1"/>
</dbReference>
<evidence type="ECO:0000256" key="5">
    <source>
        <dbReference type="ARBA" id="ARBA00023277"/>
    </source>
</evidence>
<keyword evidence="3 8" id="KW-0378">Hydrolase</keyword>
<evidence type="ECO:0000313" key="13">
    <source>
        <dbReference type="EnsemblPlants" id="Pp3c5_9540V3.1"/>
    </source>
</evidence>
<dbReference type="EnsemblPlants" id="Pp3c5_9540V3.4">
    <property type="protein sequence ID" value="Pp3c5_9540V3.4"/>
    <property type="gene ID" value="Pp3c5_9540"/>
</dbReference>
<dbReference type="PaxDb" id="3218-PP1S64_152V6.1"/>
<dbReference type="STRING" id="3218.A0A2K1KJ16"/>
<dbReference type="Gene3D" id="1.50.10.10">
    <property type="match status" value="1"/>
</dbReference>
<feature type="active site" evidence="8">
    <location>
        <position position="587"/>
    </location>
</feature>
<proteinExistence type="inferred from homology"/>
<dbReference type="PANTHER" id="PTHR22298">
    <property type="entry name" value="ENDO-1,4-BETA-GLUCANASE"/>
    <property type="match status" value="1"/>
</dbReference>
<dbReference type="OMA" id="GHERALW"/>
<dbReference type="Gramene" id="Pp3c5_9540V3.3">
    <property type="protein sequence ID" value="Pp3c5_9540V3.3"/>
    <property type="gene ID" value="Pp3c5_9540"/>
</dbReference>
<dbReference type="OrthoDB" id="1918551at2759"/>
<dbReference type="InterPro" id="IPR033126">
    <property type="entry name" value="Glyco_hydro_9_Asp/Glu_AS"/>
</dbReference>
<accession>A0A2K1KJ16</accession>
<dbReference type="SUPFAM" id="SSF48208">
    <property type="entry name" value="Six-hairpin glycosidases"/>
    <property type="match status" value="1"/>
</dbReference>
<evidence type="ECO:0000256" key="1">
    <source>
        <dbReference type="ARBA" id="ARBA00000966"/>
    </source>
</evidence>
<dbReference type="InterPro" id="IPR001701">
    <property type="entry name" value="Glyco_hydro_9"/>
</dbReference>
<keyword evidence="4 9" id="KW-0136">Cellulose degradation</keyword>
<keyword evidence="6 8" id="KW-0326">Glycosidase</keyword>
<evidence type="ECO:0000256" key="2">
    <source>
        <dbReference type="ARBA" id="ARBA00007072"/>
    </source>
</evidence>
<keyword evidence="10" id="KW-0812">Transmembrane</keyword>
<dbReference type="RefSeq" id="XP_024375014.1">
    <property type="nucleotide sequence ID" value="XM_024519246.2"/>
</dbReference>
<evidence type="ECO:0000256" key="9">
    <source>
        <dbReference type="RuleBase" id="RU361166"/>
    </source>
</evidence>
<dbReference type="RefSeq" id="XP_024375010.1">
    <property type="nucleotide sequence ID" value="XM_024519242.2"/>
</dbReference>
<evidence type="ECO:0000256" key="10">
    <source>
        <dbReference type="SAM" id="Phobius"/>
    </source>
</evidence>
<dbReference type="RefSeq" id="XP_024375012.1">
    <property type="nucleotide sequence ID" value="XM_024519244.2"/>
</dbReference>
<feature type="domain" description="Glycoside hydrolase family 9" evidence="11">
    <location>
        <begin position="126"/>
        <end position="600"/>
    </location>
</feature>
<keyword evidence="10" id="KW-1133">Transmembrane helix</keyword>
<evidence type="ECO:0000259" key="11">
    <source>
        <dbReference type="Pfam" id="PF00759"/>
    </source>
</evidence>
<dbReference type="RefSeq" id="XP_024375011.1">
    <property type="nucleotide sequence ID" value="XM_024519243.2"/>
</dbReference>
<evidence type="ECO:0000313" key="12">
    <source>
        <dbReference type="EMBL" id="PNR53774.1"/>
    </source>
</evidence>
<dbReference type="InterPro" id="IPR012341">
    <property type="entry name" value="6hp_glycosidase-like_sf"/>
</dbReference>
<reference evidence="13" key="3">
    <citation type="submission" date="2020-12" db="UniProtKB">
        <authorList>
            <consortium name="EnsemblPlants"/>
        </authorList>
    </citation>
    <scope>IDENTIFICATION</scope>
</reference>
<dbReference type="EC" id="3.2.1.4" evidence="9"/>
<evidence type="ECO:0000256" key="8">
    <source>
        <dbReference type="PROSITE-ProRule" id="PRU10060"/>
    </source>
</evidence>
<evidence type="ECO:0000256" key="6">
    <source>
        <dbReference type="ARBA" id="ARBA00023295"/>
    </source>
</evidence>
<dbReference type="PROSITE" id="PS00698">
    <property type="entry name" value="GH9_3"/>
    <property type="match status" value="1"/>
</dbReference>
<dbReference type="EnsemblPlants" id="Pp3c5_9540V3.2">
    <property type="protein sequence ID" value="Pp3c5_9540V3.2"/>
    <property type="gene ID" value="Pp3c5_9540"/>
</dbReference>
<dbReference type="AlphaFoldDB" id="A0A2K1KJ16"/>
<feature type="active site" evidence="8">
    <location>
        <position position="578"/>
    </location>
</feature>
<dbReference type="Gramene" id="Pp3c5_9540V3.1">
    <property type="protein sequence ID" value="Pp3c5_9540V3.1"/>
    <property type="gene ID" value="Pp3c5_9540"/>
</dbReference>
<keyword evidence="10" id="KW-0472">Membrane</keyword>
<dbReference type="GO" id="GO:0030245">
    <property type="term" value="P:cellulose catabolic process"/>
    <property type="evidence" value="ECO:0007669"/>
    <property type="project" value="UniProtKB-KW"/>
</dbReference>
<dbReference type="Proteomes" id="UP000006727">
    <property type="component" value="Chromosome 5"/>
</dbReference>
<dbReference type="Gramene" id="Pp3c5_9540V3.2">
    <property type="protein sequence ID" value="Pp3c5_9540V3.2"/>
    <property type="gene ID" value="Pp3c5_9540"/>
</dbReference>
<evidence type="ECO:0000313" key="14">
    <source>
        <dbReference type="Proteomes" id="UP000006727"/>
    </source>
</evidence>
<keyword evidence="14" id="KW-1185">Reference proteome</keyword>
<protein>
    <recommendedName>
        <fullName evidence="9">Endoglucanase</fullName>
        <ecNumber evidence="9">3.2.1.4</ecNumber>
    </recommendedName>
</protein>
<dbReference type="EMBL" id="ABEU02000005">
    <property type="protein sequence ID" value="PNR53774.1"/>
    <property type="molecule type" value="Genomic_DNA"/>
</dbReference>
<reference evidence="12 14" key="2">
    <citation type="journal article" date="2018" name="Plant J.">
        <title>The Physcomitrella patens chromosome-scale assembly reveals moss genome structure and evolution.</title>
        <authorList>
            <person name="Lang D."/>
            <person name="Ullrich K.K."/>
            <person name="Murat F."/>
            <person name="Fuchs J."/>
            <person name="Jenkins J."/>
            <person name="Haas F.B."/>
            <person name="Piednoel M."/>
            <person name="Gundlach H."/>
            <person name="Van Bel M."/>
            <person name="Meyberg R."/>
            <person name="Vives C."/>
            <person name="Morata J."/>
            <person name="Symeonidi A."/>
            <person name="Hiss M."/>
            <person name="Muchero W."/>
            <person name="Kamisugi Y."/>
            <person name="Saleh O."/>
            <person name="Blanc G."/>
            <person name="Decker E.L."/>
            <person name="van Gessel N."/>
            <person name="Grimwood J."/>
            <person name="Hayes R.D."/>
            <person name="Graham S.W."/>
            <person name="Gunter L.E."/>
            <person name="McDaniel S.F."/>
            <person name="Hoernstein S.N.W."/>
            <person name="Larsson A."/>
            <person name="Li F.W."/>
            <person name="Perroud P.F."/>
            <person name="Phillips J."/>
            <person name="Ranjan P."/>
            <person name="Rokshar D.S."/>
            <person name="Rothfels C.J."/>
            <person name="Schneider L."/>
            <person name="Shu S."/>
            <person name="Stevenson D.W."/>
            <person name="Thummler F."/>
            <person name="Tillich M."/>
            <person name="Villarreal Aguilar J.C."/>
            <person name="Widiez T."/>
            <person name="Wong G.K."/>
            <person name="Wymore A."/>
            <person name="Zhang Y."/>
            <person name="Zimmer A.D."/>
            <person name="Quatrano R.S."/>
            <person name="Mayer K.F.X."/>
            <person name="Goodstein D."/>
            <person name="Casacuberta J.M."/>
            <person name="Vandepoele K."/>
            <person name="Reski R."/>
            <person name="Cuming A.C."/>
            <person name="Tuskan G.A."/>
            <person name="Maumus F."/>
            <person name="Salse J."/>
            <person name="Schmutz J."/>
            <person name="Rensing S.A."/>
        </authorList>
    </citation>
    <scope>NUCLEOTIDE SEQUENCE [LARGE SCALE GENOMIC DNA]</scope>
    <source>
        <strain evidence="13 14">cv. Gransden 2004</strain>
    </source>
</reference>
<dbReference type="GO" id="GO:0008810">
    <property type="term" value="F:cellulase activity"/>
    <property type="evidence" value="ECO:0007669"/>
    <property type="project" value="UniProtKB-EC"/>
</dbReference>
<evidence type="ECO:0000256" key="3">
    <source>
        <dbReference type="ARBA" id="ARBA00022801"/>
    </source>
</evidence>
<gene>
    <name evidence="13" type="primary">LOC112282068</name>
    <name evidence="12" type="ORF">PHYPA_007449</name>
</gene>